<dbReference type="STRING" id="6526.A0A2C9KB04"/>
<sequence>MEHCADGALSIEVWGHRSQGFGKDLVMSDAAQAKSRSVADRWNEVMRKIEFWAEIHELNDQGDYTAVEVTPKNDVPCAGVMQLRQVSARL</sequence>
<gene>
    <name evidence="1" type="primary">106055331</name>
</gene>
<dbReference type="Proteomes" id="UP000076420">
    <property type="component" value="Unassembled WGS sequence"/>
</dbReference>
<evidence type="ECO:0000313" key="1">
    <source>
        <dbReference type="EnsemblMetazoa" id="BGLB017107-PA"/>
    </source>
</evidence>
<evidence type="ECO:0000313" key="2">
    <source>
        <dbReference type="Proteomes" id="UP000076420"/>
    </source>
</evidence>
<organism evidence="1 2">
    <name type="scientific">Biomphalaria glabrata</name>
    <name type="common">Bloodfluke planorb</name>
    <name type="synonym">Freshwater snail</name>
    <dbReference type="NCBI Taxonomy" id="6526"/>
    <lineage>
        <taxon>Eukaryota</taxon>
        <taxon>Metazoa</taxon>
        <taxon>Spiralia</taxon>
        <taxon>Lophotrochozoa</taxon>
        <taxon>Mollusca</taxon>
        <taxon>Gastropoda</taxon>
        <taxon>Heterobranchia</taxon>
        <taxon>Euthyneura</taxon>
        <taxon>Panpulmonata</taxon>
        <taxon>Hygrophila</taxon>
        <taxon>Lymnaeoidea</taxon>
        <taxon>Planorbidae</taxon>
        <taxon>Biomphalaria</taxon>
    </lineage>
</organism>
<dbReference type="EnsemblMetazoa" id="BGLB017107-RA">
    <property type="protein sequence ID" value="BGLB017107-PA"/>
    <property type="gene ID" value="BGLB017107"/>
</dbReference>
<proteinExistence type="predicted"/>
<protein>
    <submittedName>
        <fullName evidence="1">Uncharacterized protein</fullName>
    </submittedName>
</protein>
<dbReference type="VEuPathDB" id="VectorBase:BGLAX_026913"/>
<reference evidence="1" key="1">
    <citation type="submission" date="2020-05" db="UniProtKB">
        <authorList>
            <consortium name="EnsemblMetazoa"/>
        </authorList>
    </citation>
    <scope>IDENTIFICATION</scope>
    <source>
        <strain evidence="1">BB02</strain>
    </source>
</reference>
<name>A0A2C9KB04_BIOGL</name>
<dbReference type="VEuPathDB" id="VectorBase:BGLB017107"/>
<dbReference type="AlphaFoldDB" id="A0A2C9KB04"/>
<dbReference type="KEGG" id="bgt:106055331"/>
<accession>A0A2C9KB04</accession>